<dbReference type="PROSITE" id="PS50110">
    <property type="entry name" value="RESPONSE_REGULATORY"/>
    <property type="match status" value="1"/>
</dbReference>
<reference evidence="8" key="1">
    <citation type="journal article" date="2014" name="Int. J. Syst. Evol. Microbiol.">
        <title>Complete genome sequence of Corynebacterium casei LMG S-19264T (=DSM 44701T), isolated from a smear-ripened cheese.</title>
        <authorList>
            <consortium name="US DOE Joint Genome Institute (JGI-PGF)"/>
            <person name="Walter F."/>
            <person name="Albersmeier A."/>
            <person name="Kalinowski J."/>
            <person name="Ruckert C."/>
        </authorList>
    </citation>
    <scope>NUCLEOTIDE SEQUENCE</scope>
    <source>
        <strain evidence="8">CGMCC 1.15448</strain>
    </source>
</reference>
<evidence type="ECO:0000256" key="2">
    <source>
        <dbReference type="ARBA" id="ARBA00023015"/>
    </source>
</evidence>
<dbReference type="PROSITE" id="PS50043">
    <property type="entry name" value="HTH_LUXR_2"/>
    <property type="match status" value="1"/>
</dbReference>
<evidence type="ECO:0000259" key="6">
    <source>
        <dbReference type="PROSITE" id="PS50043"/>
    </source>
</evidence>
<dbReference type="CDD" id="cd17535">
    <property type="entry name" value="REC_NarL-like"/>
    <property type="match status" value="1"/>
</dbReference>
<evidence type="ECO:0000313" key="8">
    <source>
        <dbReference type="EMBL" id="GGA99369.1"/>
    </source>
</evidence>
<dbReference type="Gene3D" id="3.40.50.2300">
    <property type="match status" value="1"/>
</dbReference>
<dbReference type="RefSeq" id="WP_188931691.1">
    <property type="nucleotide sequence ID" value="NZ_BMJC01000002.1"/>
</dbReference>
<dbReference type="AlphaFoldDB" id="A0A8J2XR86"/>
<dbReference type="InterPro" id="IPR001789">
    <property type="entry name" value="Sig_transdc_resp-reg_receiver"/>
</dbReference>
<dbReference type="CDD" id="cd06170">
    <property type="entry name" value="LuxR_C_like"/>
    <property type="match status" value="1"/>
</dbReference>
<keyword evidence="1 5" id="KW-0597">Phosphoprotein</keyword>
<evidence type="ECO:0000259" key="7">
    <source>
        <dbReference type="PROSITE" id="PS50110"/>
    </source>
</evidence>
<keyword evidence="2" id="KW-0805">Transcription regulation</keyword>
<dbReference type="InterPro" id="IPR039420">
    <property type="entry name" value="WalR-like"/>
</dbReference>
<evidence type="ECO:0000256" key="1">
    <source>
        <dbReference type="ARBA" id="ARBA00022553"/>
    </source>
</evidence>
<name>A0A8J2XR86_9BACT</name>
<dbReference type="SMART" id="SM00421">
    <property type="entry name" value="HTH_LUXR"/>
    <property type="match status" value="1"/>
</dbReference>
<keyword evidence="4" id="KW-0804">Transcription</keyword>
<evidence type="ECO:0000256" key="4">
    <source>
        <dbReference type="ARBA" id="ARBA00023163"/>
    </source>
</evidence>
<dbReference type="InterPro" id="IPR016032">
    <property type="entry name" value="Sig_transdc_resp-reg_C-effctor"/>
</dbReference>
<dbReference type="GO" id="GO:0003677">
    <property type="term" value="F:DNA binding"/>
    <property type="evidence" value="ECO:0007669"/>
    <property type="project" value="UniProtKB-KW"/>
</dbReference>
<feature type="modified residue" description="4-aspartylphosphate" evidence="5">
    <location>
        <position position="59"/>
    </location>
</feature>
<evidence type="ECO:0000313" key="9">
    <source>
        <dbReference type="Proteomes" id="UP000607559"/>
    </source>
</evidence>
<evidence type="ECO:0000256" key="5">
    <source>
        <dbReference type="PROSITE-ProRule" id="PRU00169"/>
    </source>
</evidence>
<dbReference type="SMART" id="SM00448">
    <property type="entry name" value="REC"/>
    <property type="match status" value="1"/>
</dbReference>
<dbReference type="Proteomes" id="UP000607559">
    <property type="component" value="Unassembled WGS sequence"/>
</dbReference>
<dbReference type="InterPro" id="IPR058245">
    <property type="entry name" value="NreC/VraR/RcsB-like_REC"/>
</dbReference>
<evidence type="ECO:0000256" key="3">
    <source>
        <dbReference type="ARBA" id="ARBA00023125"/>
    </source>
</evidence>
<keyword evidence="3 8" id="KW-0238">DNA-binding</keyword>
<dbReference type="EMBL" id="BMJC01000002">
    <property type="protein sequence ID" value="GGA99369.1"/>
    <property type="molecule type" value="Genomic_DNA"/>
</dbReference>
<dbReference type="SUPFAM" id="SSF52172">
    <property type="entry name" value="CheY-like"/>
    <property type="match status" value="1"/>
</dbReference>
<keyword evidence="9" id="KW-1185">Reference proteome</keyword>
<dbReference type="InterPro" id="IPR011006">
    <property type="entry name" value="CheY-like_superfamily"/>
</dbReference>
<dbReference type="GO" id="GO:0006355">
    <property type="term" value="P:regulation of DNA-templated transcription"/>
    <property type="evidence" value="ECO:0007669"/>
    <property type="project" value="InterPro"/>
</dbReference>
<dbReference type="InterPro" id="IPR000792">
    <property type="entry name" value="Tscrpt_reg_LuxR_C"/>
</dbReference>
<accession>A0A8J2XR86</accession>
<feature type="domain" description="HTH luxR-type" evidence="6">
    <location>
        <begin position="151"/>
        <end position="216"/>
    </location>
</feature>
<dbReference type="Pfam" id="PF00072">
    <property type="entry name" value="Response_reg"/>
    <property type="match status" value="1"/>
</dbReference>
<protein>
    <submittedName>
        <fullName evidence="8">DNA-binding response regulator</fullName>
    </submittedName>
</protein>
<dbReference type="PANTHER" id="PTHR43214">
    <property type="entry name" value="TWO-COMPONENT RESPONSE REGULATOR"/>
    <property type="match status" value="1"/>
</dbReference>
<sequence length="223" mass="25084">MKASLTQYGSLLVIDDHNMIVNGVRLLIGERFRDIWHANDGATGLALAVQRQPNLVIVDFVLPDGTGDALVKEIKYRCPATRMLAYSFNGYSAAVLKMFGAGVHGYVIKSEDDEEFVRAVTALLDGKEYFCKEARNHIIHRVFPEEEHPRLIVANTGFSGKEIEIIRLICQQKTAKEISRIVFLSERTVEQYRSNITKRIGARNVAGIIRFALQNHIIDLADL</sequence>
<organism evidence="8 9">
    <name type="scientific">Puia dinghuensis</name>
    <dbReference type="NCBI Taxonomy" id="1792502"/>
    <lineage>
        <taxon>Bacteria</taxon>
        <taxon>Pseudomonadati</taxon>
        <taxon>Bacteroidota</taxon>
        <taxon>Chitinophagia</taxon>
        <taxon>Chitinophagales</taxon>
        <taxon>Chitinophagaceae</taxon>
        <taxon>Puia</taxon>
    </lineage>
</organism>
<gene>
    <name evidence="8" type="ORF">GCM10011511_23360</name>
</gene>
<dbReference type="GO" id="GO:0000160">
    <property type="term" value="P:phosphorelay signal transduction system"/>
    <property type="evidence" value="ECO:0007669"/>
    <property type="project" value="InterPro"/>
</dbReference>
<dbReference type="Pfam" id="PF00196">
    <property type="entry name" value="GerE"/>
    <property type="match status" value="1"/>
</dbReference>
<dbReference type="PANTHER" id="PTHR43214:SF41">
    <property type="entry name" value="NITRATE_NITRITE RESPONSE REGULATOR PROTEIN NARP"/>
    <property type="match status" value="1"/>
</dbReference>
<feature type="domain" description="Response regulatory" evidence="7">
    <location>
        <begin position="10"/>
        <end position="124"/>
    </location>
</feature>
<proteinExistence type="predicted"/>
<reference evidence="8" key="2">
    <citation type="submission" date="2020-09" db="EMBL/GenBank/DDBJ databases">
        <authorList>
            <person name="Sun Q."/>
            <person name="Zhou Y."/>
        </authorList>
    </citation>
    <scope>NUCLEOTIDE SEQUENCE</scope>
    <source>
        <strain evidence="8">CGMCC 1.15448</strain>
    </source>
</reference>
<dbReference type="SUPFAM" id="SSF46894">
    <property type="entry name" value="C-terminal effector domain of the bipartite response regulators"/>
    <property type="match status" value="1"/>
</dbReference>
<comment type="caution">
    <text evidence="8">The sequence shown here is derived from an EMBL/GenBank/DDBJ whole genome shotgun (WGS) entry which is preliminary data.</text>
</comment>